<evidence type="ECO:0000313" key="4">
    <source>
        <dbReference type="EMBL" id="CEP77753.1"/>
    </source>
</evidence>
<dbReference type="OrthoDB" id="9813569at2"/>
<dbReference type="HOGENOM" id="CLU_027634_4_0_0"/>
<dbReference type="SUPFAM" id="SSF53613">
    <property type="entry name" value="Ribokinase-like"/>
    <property type="match status" value="1"/>
</dbReference>
<sequence>MDRVGITIGGIIVYDYIKIIDNYPKVGQLANILSMGYSVGGAVPNTLIDLARMDNTIFLQAIGMIGNDEAGKYVLEILKKNNINTEMVYIQNNAATSFTDDVVIESTGERTFFHYRGANTLLDISHFDFAKIHSKILHIGYPLLLDRLDSEDIQYGTKLARLFSIAQKQNIETSIDLVSENSDRFSKIVPPALKYTDYCTINEIEASLTTNIPLRNITGKLIINNMKKVCFKLKEMGVRRWVIVHCPEGAFALDEDDNYYIQPSFDLPKDYIKGTVGAGDAFCAGILYSVYQGWNMSTALKVGTASATACLSKSGTTDGISNIKNMMKLFDYFPPRKLGE</sequence>
<reference evidence="5" key="1">
    <citation type="submission" date="2014-11" db="EMBL/GenBank/DDBJ databases">
        <authorList>
            <person name="Wibberg D."/>
        </authorList>
    </citation>
    <scope>NUCLEOTIDE SEQUENCE [LARGE SCALE GENOMIC DNA]</scope>
    <source>
        <strain evidence="5">L3</strain>
    </source>
</reference>
<dbReference type="KEGG" id="dtn:DTL3_0427"/>
<keyword evidence="5" id="KW-1185">Reference proteome</keyword>
<dbReference type="PANTHER" id="PTHR10584:SF166">
    <property type="entry name" value="RIBOKINASE"/>
    <property type="match status" value="1"/>
</dbReference>
<protein>
    <submittedName>
        <fullName evidence="4">Sugar kinases, ribokinase family</fullName>
    </submittedName>
</protein>
<name>A0A0C7NWJ2_DEFTU</name>
<feature type="domain" description="Carbohydrate kinase PfkB" evidence="3">
    <location>
        <begin position="14"/>
        <end position="320"/>
    </location>
</feature>
<dbReference type="AlphaFoldDB" id="A0A0C7NWJ2"/>
<dbReference type="InterPro" id="IPR029056">
    <property type="entry name" value="Ribokinase-like"/>
</dbReference>
<proteinExistence type="predicted"/>
<dbReference type="Pfam" id="PF00294">
    <property type="entry name" value="PfkB"/>
    <property type="match status" value="1"/>
</dbReference>
<organism evidence="4 5">
    <name type="scientific">Defluviitoga tunisiensis</name>
    <dbReference type="NCBI Taxonomy" id="1006576"/>
    <lineage>
        <taxon>Bacteria</taxon>
        <taxon>Thermotogati</taxon>
        <taxon>Thermotogota</taxon>
        <taxon>Thermotogae</taxon>
        <taxon>Petrotogales</taxon>
        <taxon>Petrotogaceae</taxon>
        <taxon>Defluviitoga</taxon>
    </lineage>
</organism>
<evidence type="ECO:0000256" key="2">
    <source>
        <dbReference type="ARBA" id="ARBA00022777"/>
    </source>
</evidence>
<dbReference type="InterPro" id="IPR011611">
    <property type="entry name" value="PfkB_dom"/>
</dbReference>
<dbReference type="GO" id="GO:0005829">
    <property type="term" value="C:cytosol"/>
    <property type="evidence" value="ECO:0007669"/>
    <property type="project" value="TreeGrafter"/>
</dbReference>
<dbReference type="Proteomes" id="UP000032809">
    <property type="component" value="Chromosome I"/>
</dbReference>
<dbReference type="Gene3D" id="3.40.1190.20">
    <property type="match status" value="1"/>
</dbReference>
<dbReference type="RefSeq" id="WP_045087320.1">
    <property type="nucleotide sequence ID" value="NZ_LN824141.1"/>
</dbReference>
<evidence type="ECO:0000259" key="3">
    <source>
        <dbReference type="Pfam" id="PF00294"/>
    </source>
</evidence>
<keyword evidence="2 4" id="KW-0418">Kinase</keyword>
<dbReference type="EMBL" id="LN824141">
    <property type="protein sequence ID" value="CEP77753.1"/>
    <property type="molecule type" value="Genomic_DNA"/>
</dbReference>
<dbReference type="STRING" id="1006576.DTL3_0427"/>
<dbReference type="PANTHER" id="PTHR10584">
    <property type="entry name" value="SUGAR KINASE"/>
    <property type="match status" value="1"/>
</dbReference>
<gene>
    <name evidence="4" type="primary">rbsK1</name>
    <name evidence="4" type="ORF">DTL3_0427</name>
</gene>
<evidence type="ECO:0000313" key="5">
    <source>
        <dbReference type="Proteomes" id="UP000032809"/>
    </source>
</evidence>
<accession>A0A0C7NWJ2</accession>
<dbReference type="GO" id="GO:0016301">
    <property type="term" value="F:kinase activity"/>
    <property type="evidence" value="ECO:0007669"/>
    <property type="project" value="UniProtKB-KW"/>
</dbReference>
<keyword evidence="1" id="KW-0808">Transferase</keyword>
<evidence type="ECO:0000256" key="1">
    <source>
        <dbReference type="ARBA" id="ARBA00022679"/>
    </source>
</evidence>